<evidence type="ECO:0000313" key="1">
    <source>
        <dbReference type="EMBL" id="GIJ73057.1"/>
    </source>
</evidence>
<name>A0A8J4A1V4_9ACTN</name>
<dbReference type="EMBL" id="BOPH01000108">
    <property type="protein sequence ID" value="GIJ73057.1"/>
    <property type="molecule type" value="Genomic_DNA"/>
</dbReference>
<proteinExistence type="predicted"/>
<dbReference type="Proteomes" id="UP000635606">
    <property type="component" value="Unassembled WGS sequence"/>
</dbReference>
<dbReference type="Pfam" id="PF10978">
    <property type="entry name" value="DUF2785"/>
    <property type="match status" value="1"/>
</dbReference>
<accession>A0A8J4A1V4</accession>
<comment type="caution">
    <text evidence="1">The sequence shown here is derived from an EMBL/GenBank/DDBJ whole genome shotgun (WGS) entry which is preliminary data.</text>
</comment>
<organism evidence="1 2">
    <name type="scientific">Virgisporangium ochraceum</name>
    <dbReference type="NCBI Taxonomy" id="65505"/>
    <lineage>
        <taxon>Bacteria</taxon>
        <taxon>Bacillati</taxon>
        <taxon>Actinomycetota</taxon>
        <taxon>Actinomycetes</taxon>
        <taxon>Micromonosporales</taxon>
        <taxon>Micromonosporaceae</taxon>
        <taxon>Virgisporangium</taxon>
    </lineage>
</organism>
<evidence type="ECO:0008006" key="3">
    <source>
        <dbReference type="Google" id="ProtNLM"/>
    </source>
</evidence>
<protein>
    <recommendedName>
        <fullName evidence="3">DUF2785 domain-containing protein</fullName>
    </recommendedName>
</protein>
<keyword evidence="2" id="KW-1185">Reference proteome</keyword>
<gene>
    <name evidence="1" type="ORF">Voc01_079740</name>
</gene>
<evidence type="ECO:0000313" key="2">
    <source>
        <dbReference type="Proteomes" id="UP000635606"/>
    </source>
</evidence>
<dbReference type="AlphaFoldDB" id="A0A8J4A1V4"/>
<reference evidence="1" key="1">
    <citation type="submission" date="2021-01" db="EMBL/GenBank/DDBJ databases">
        <title>Whole genome shotgun sequence of Virgisporangium ochraceum NBRC 16418.</title>
        <authorList>
            <person name="Komaki H."/>
            <person name="Tamura T."/>
        </authorList>
    </citation>
    <scope>NUCLEOTIDE SEQUENCE</scope>
    <source>
        <strain evidence="1">NBRC 16418</strain>
    </source>
</reference>
<sequence>MGPVTDWTSVISTDFAVPDDRPLPDLVDDLCAMLAAGDPGVRDDTAYPVLAMWTGRGVLDGHLEQLGDRMADRLRHDEIQARTFATMILGWVVLRDARTGGLPAACVPRWRDAFATWWAGEKDLRGYDDRLGWLHAAAHGADTVRAFARSPRLGAVELTGLLDLTVDRLCAAAGYLYAHGEDDRIAYALASVLTRAELTADDATAWLGRVGAAIEVGEPGPVPAWASNTLRTLGALYVFADRGVCWFEPETGSLGPPVRLPHAMPVKERLAEVLRLAWRGLG</sequence>
<dbReference type="InterPro" id="IPR021247">
    <property type="entry name" value="DUF2785"/>
</dbReference>